<keyword evidence="2" id="KW-1185">Reference proteome</keyword>
<comment type="caution">
    <text evidence="1">The sequence shown here is derived from an EMBL/GenBank/DDBJ whole genome shotgun (WGS) entry which is preliminary data.</text>
</comment>
<organism evidence="1 2">
    <name type="scientific">Rhodocollybia butyracea</name>
    <dbReference type="NCBI Taxonomy" id="206335"/>
    <lineage>
        <taxon>Eukaryota</taxon>
        <taxon>Fungi</taxon>
        <taxon>Dikarya</taxon>
        <taxon>Basidiomycota</taxon>
        <taxon>Agaricomycotina</taxon>
        <taxon>Agaricomycetes</taxon>
        <taxon>Agaricomycetidae</taxon>
        <taxon>Agaricales</taxon>
        <taxon>Marasmiineae</taxon>
        <taxon>Omphalotaceae</taxon>
        <taxon>Rhodocollybia</taxon>
    </lineage>
</organism>
<reference evidence="1" key="1">
    <citation type="submission" date="2020-11" db="EMBL/GenBank/DDBJ databases">
        <authorList>
            <consortium name="DOE Joint Genome Institute"/>
            <person name="Ahrendt S."/>
            <person name="Riley R."/>
            <person name="Andreopoulos W."/>
            <person name="Labutti K."/>
            <person name="Pangilinan J."/>
            <person name="Ruiz-Duenas F.J."/>
            <person name="Barrasa J.M."/>
            <person name="Sanchez-Garcia M."/>
            <person name="Camarero S."/>
            <person name="Miyauchi S."/>
            <person name="Serrano A."/>
            <person name="Linde D."/>
            <person name="Babiker R."/>
            <person name="Drula E."/>
            <person name="Ayuso-Fernandez I."/>
            <person name="Pacheco R."/>
            <person name="Padilla G."/>
            <person name="Ferreira P."/>
            <person name="Barriuso J."/>
            <person name="Kellner H."/>
            <person name="Castanera R."/>
            <person name="Alfaro M."/>
            <person name="Ramirez L."/>
            <person name="Pisabarro A.G."/>
            <person name="Kuo A."/>
            <person name="Tritt A."/>
            <person name="Lipzen A."/>
            <person name="He G."/>
            <person name="Yan M."/>
            <person name="Ng V."/>
            <person name="Cullen D."/>
            <person name="Martin F."/>
            <person name="Rosso M.-N."/>
            <person name="Henrissat B."/>
            <person name="Hibbett D."/>
            <person name="Martinez A.T."/>
            <person name="Grigoriev I.V."/>
        </authorList>
    </citation>
    <scope>NUCLEOTIDE SEQUENCE</scope>
    <source>
        <strain evidence="1">AH 40177</strain>
    </source>
</reference>
<dbReference type="Proteomes" id="UP000772434">
    <property type="component" value="Unassembled WGS sequence"/>
</dbReference>
<sequence>MFTFQPLGWIFTLTSGRPFWPSVTFWVSKLFFKSYKIRFFSPRKPSSIYRPITGYQRLSLEHGLEIGELMRQSETKRTKLYLSHRLRQFPPSEDTAAADIAALLRTIPTKISMKRRRKLRPSHYDQISDVKSPTKQRKLYLKSALFGILHGPEYGRDVLLFLPQWDDTSDESYYNSNASGFSSAYDYDIGSDSSDW</sequence>
<proteinExistence type="predicted"/>
<dbReference type="EMBL" id="JADNRY010000482">
    <property type="protein sequence ID" value="KAF9049196.1"/>
    <property type="molecule type" value="Genomic_DNA"/>
</dbReference>
<evidence type="ECO:0000313" key="1">
    <source>
        <dbReference type="EMBL" id="KAF9049196.1"/>
    </source>
</evidence>
<gene>
    <name evidence="1" type="ORF">BDP27DRAFT_1345955</name>
</gene>
<evidence type="ECO:0000313" key="2">
    <source>
        <dbReference type="Proteomes" id="UP000772434"/>
    </source>
</evidence>
<name>A0A9P5P2V0_9AGAR</name>
<protein>
    <submittedName>
        <fullName evidence="1">Uncharacterized protein</fullName>
    </submittedName>
</protein>
<accession>A0A9P5P2V0</accession>
<dbReference type="AlphaFoldDB" id="A0A9P5P2V0"/>